<dbReference type="InterPro" id="IPR044901">
    <property type="entry name" value="Trehalose_TreZ_E-set_sf"/>
</dbReference>
<dbReference type="EMBL" id="JAMPLM010000004">
    <property type="protein sequence ID" value="MEP1058152.1"/>
    <property type="molecule type" value="Genomic_DNA"/>
</dbReference>
<dbReference type="Pfam" id="PF00128">
    <property type="entry name" value="Alpha-amylase"/>
    <property type="match status" value="1"/>
</dbReference>
<dbReference type="SUPFAM" id="SSF51445">
    <property type="entry name" value="(Trans)glycosidases"/>
    <property type="match status" value="1"/>
</dbReference>
<dbReference type="SMART" id="SM00642">
    <property type="entry name" value="Aamy"/>
    <property type="match status" value="1"/>
</dbReference>
<evidence type="ECO:0000256" key="10">
    <source>
        <dbReference type="ARBA" id="ARBA00032057"/>
    </source>
</evidence>
<evidence type="ECO:0000256" key="14">
    <source>
        <dbReference type="PIRNR" id="PIRNR006337"/>
    </source>
</evidence>
<comment type="subcellular location">
    <subcellularLocation>
        <location evidence="1">Cytoplasm</location>
    </subcellularLocation>
</comment>
<evidence type="ECO:0000256" key="4">
    <source>
        <dbReference type="ARBA" id="ARBA00012268"/>
    </source>
</evidence>
<dbReference type="InterPro" id="IPR006047">
    <property type="entry name" value="GH13_cat_dom"/>
</dbReference>
<keyword evidence="8" id="KW-0119">Carbohydrate metabolism</keyword>
<dbReference type="Proteomes" id="UP001476950">
    <property type="component" value="Unassembled WGS sequence"/>
</dbReference>
<dbReference type="CDD" id="cd02853">
    <property type="entry name" value="E_set_MTHase_like_N"/>
    <property type="match status" value="1"/>
</dbReference>
<evidence type="ECO:0000313" key="16">
    <source>
        <dbReference type="EMBL" id="MEP1058152.1"/>
    </source>
</evidence>
<evidence type="ECO:0000256" key="3">
    <source>
        <dbReference type="ARBA" id="ARBA00008061"/>
    </source>
</evidence>
<accession>A0ABV0KFY8</accession>
<keyword evidence="17" id="KW-1185">Reference proteome</keyword>
<comment type="similarity">
    <text evidence="3 14">Belongs to the glycosyl hydrolase 13 family.</text>
</comment>
<dbReference type="RefSeq" id="WP_190454696.1">
    <property type="nucleotide sequence ID" value="NZ_JAMPLM010000004.1"/>
</dbReference>
<dbReference type="PANTHER" id="PTHR43651">
    <property type="entry name" value="1,4-ALPHA-GLUCAN-BRANCHING ENZYME"/>
    <property type="match status" value="1"/>
</dbReference>
<gene>
    <name evidence="16" type="primary">treZ</name>
    <name evidence="16" type="ORF">NDI38_06835</name>
</gene>
<evidence type="ECO:0000256" key="1">
    <source>
        <dbReference type="ARBA" id="ARBA00004496"/>
    </source>
</evidence>
<name>A0ABV0KFY8_9CYAN</name>
<evidence type="ECO:0000256" key="11">
    <source>
        <dbReference type="ARBA" id="ARBA00033284"/>
    </source>
</evidence>
<evidence type="ECO:0000256" key="13">
    <source>
        <dbReference type="NCBIfam" id="TIGR02402"/>
    </source>
</evidence>
<dbReference type="SUPFAM" id="SSF81296">
    <property type="entry name" value="E set domains"/>
    <property type="match status" value="1"/>
</dbReference>
<evidence type="ECO:0000256" key="5">
    <source>
        <dbReference type="ARBA" id="ARBA00015938"/>
    </source>
</evidence>
<comment type="catalytic activity">
    <reaction evidence="12 14">
        <text>hydrolysis of (1-&gt;4)-alpha-D-glucosidic linkage in 4-alpha-D-[(1-&gt;4)-alpha-D-glucanosyl]n trehalose to yield trehalose and (1-&gt;4)-alpha-D-glucan.</text>
        <dbReference type="EC" id="3.2.1.141"/>
    </reaction>
</comment>
<dbReference type="InterPro" id="IPR012768">
    <property type="entry name" value="Trehalose_TreZ"/>
</dbReference>
<protein>
    <recommendedName>
        <fullName evidence="5 13">Malto-oligosyltrehalose trehalohydrolase</fullName>
        <shortName evidence="14">MTHase</shortName>
        <ecNumber evidence="4 13">3.2.1.141</ecNumber>
    </recommendedName>
    <alternativeName>
        <fullName evidence="11 14">4-alpha-D-((1-&gt;4)-alpha-D-glucano)trehalose trehalohydrolase</fullName>
    </alternativeName>
    <alternativeName>
        <fullName evidence="10 14">Maltooligosyl trehalose trehalohydrolase</fullName>
    </alternativeName>
</protein>
<evidence type="ECO:0000256" key="7">
    <source>
        <dbReference type="ARBA" id="ARBA00022801"/>
    </source>
</evidence>
<organism evidence="16 17">
    <name type="scientific">Stenomitos frigidus AS-A4</name>
    <dbReference type="NCBI Taxonomy" id="2933935"/>
    <lineage>
        <taxon>Bacteria</taxon>
        <taxon>Bacillati</taxon>
        <taxon>Cyanobacteriota</taxon>
        <taxon>Cyanophyceae</taxon>
        <taxon>Leptolyngbyales</taxon>
        <taxon>Leptolyngbyaceae</taxon>
        <taxon>Stenomitos</taxon>
    </lineage>
</organism>
<keyword evidence="7 14" id="KW-0378">Hydrolase</keyword>
<dbReference type="PANTHER" id="PTHR43651:SF11">
    <property type="entry name" value="MALTO-OLIGOSYLTREHALOSE TREHALOHYDROLASE"/>
    <property type="match status" value="1"/>
</dbReference>
<dbReference type="EC" id="3.2.1.141" evidence="4 13"/>
<keyword evidence="9 14" id="KW-0326">Glycosidase</keyword>
<comment type="pathway">
    <text evidence="2 14">Glycan biosynthesis; trehalose biosynthesis.</text>
</comment>
<evidence type="ECO:0000256" key="12">
    <source>
        <dbReference type="ARBA" id="ARBA00034013"/>
    </source>
</evidence>
<proteinExistence type="inferred from homology"/>
<sequence>MDVGAFYQGDRCQFTVWAPRHEKVAVNLVSPSGRLLPMEPVGSGYWQVTAEDIAPGTQYFYQLGNDIERPDPASHYQPDGVHGPSEVVDHAAFRWQDQQWSGIPLDELIIYELHTGTFTPDSTFDAIIDRLPDLQALGINAIELMPVAQFPGDRNWGYDGVYPFAVQNSYGGAEGLKRLVNACHQQGMAVVLDVIYNHFGPEGSYFSDYGPYFTDKYNGVWGSALNFDDAQSYGVRNYFLQNALYWFETFHIDMLRLDATDHIIDLNAKHFLQELAERVAEFSQQQGRKFYLTAENDVNNVQILRGLDEGGYGMDAQWNDGFHHCVHTLLTGEQIGYYQDYGTCGQLAKAIKQGFVFSWEYSPFRDRWHGSDSSAFPGQQFVVCIQNHDQVGNRMLGDRLTHLVSFDALKLGAAVLLLSPNVPLLFMGEEYGEDAPFLYFVSHTDANLVEAVRAGRKREFSHFHLEGEYVDPQSKETFERSQLRWEKRNEGHHKTLRELYQHLIQLRRTIPALKKLDKQNLEATALEDQKLILLHRWSADSQIFCIMNFNQEAVSFESKLPDAKWQKILDSADEKWLGTKASLPTALESNQLLTIPGLSFALYQA</sequence>
<evidence type="ECO:0000256" key="9">
    <source>
        <dbReference type="ARBA" id="ARBA00023295"/>
    </source>
</evidence>
<dbReference type="InterPro" id="IPR013783">
    <property type="entry name" value="Ig-like_fold"/>
</dbReference>
<feature type="domain" description="Glycosyl hydrolase family 13 catalytic" evidence="15">
    <location>
        <begin position="112"/>
        <end position="458"/>
    </location>
</feature>
<dbReference type="InterPro" id="IPR004193">
    <property type="entry name" value="Glyco_hydro_13_N"/>
</dbReference>
<dbReference type="InterPro" id="IPR017853">
    <property type="entry name" value="GH"/>
</dbReference>
<evidence type="ECO:0000313" key="17">
    <source>
        <dbReference type="Proteomes" id="UP001476950"/>
    </source>
</evidence>
<dbReference type="Pfam" id="PF02922">
    <property type="entry name" value="CBM_48"/>
    <property type="match status" value="1"/>
</dbReference>
<dbReference type="InterPro" id="IPR014756">
    <property type="entry name" value="Ig_E-set"/>
</dbReference>
<evidence type="ECO:0000256" key="6">
    <source>
        <dbReference type="ARBA" id="ARBA00022490"/>
    </source>
</evidence>
<reference evidence="16 17" key="1">
    <citation type="submission" date="2022-04" db="EMBL/GenBank/DDBJ databases">
        <title>Positive selection, recombination, and allopatry shape intraspecific diversity of widespread and dominant cyanobacteria.</title>
        <authorList>
            <person name="Wei J."/>
            <person name="Shu W."/>
            <person name="Hu C."/>
        </authorList>
    </citation>
    <scope>NUCLEOTIDE SEQUENCE [LARGE SCALE GENOMIC DNA]</scope>
    <source>
        <strain evidence="16 17">AS-A4</strain>
    </source>
</reference>
<evidence type="ECO:0000256" key="8">
    <source>
        <dbReference type="ARBA" id="ARBA00023277"/>
    </source>
</evidence>
<dbReference type="Gene3D" id="1.10.10.760">
    <property type="entry name" value="E-set domains of sugar-utilizing enzymes"/>
    <property type="match status" value="1"/>
</dbReference>
<dbReference type="PIRSF" id="PIRSF006337">
    <property type="entry name" value="Trehalose_TreZ"/>
    <property type="match status" value="1"/>
</dbReference>
<keyword evidence="6" id="KW-0963">Cytoplasm</keyword>
<comment type="caution">
    <text evidence="16">The sequence shown here is derived from an EMBL/GenBank/DDBJ whole genome shotgun (WGS) entry which is preliminary data.</text>
</comment>
<dbReference type="CDD" id="cd11325">
    <property type="entry name" value="AmyAc_GTHase"/>
    <property type="match status" value="1"/>
</dbReference>
<dbReference type="Gene3D" id="3.20.20.80">
    <property type="entry name" value="Glycosidases"/>
    <property type="match status" value="1"/>
</dbReference>
<dbReference type="NCBIfam" id="TIGR02402">
    <property type="entry name" value="trehalose_TreZ"/>
    <property type="match status" value="1"/>
</dbReference>
<dbReference type="Gene3D" id="2.60.40.10">
    <property type="entry name" value="Immunoglobulins"/>
    <property type="match status" value="1"/>
</dbReference>
<evidence type="ECO:0000256" key="2">
    <source>
        <dbReference type="ARBA" id="ARBA00005199"/>
    </source>
</evidence>
<evidence type="ECO:0000259" key="15">
    <source>
        <dbReference type="SMART" id="SM00642"/>
    </source>
</evidence>